<accession>A0A168C9U7</accession>
<evidence type="ECO:0000256" key="2">
    <source>
        <dbReference type="ARBA" id="ARBA00022692"/>
    </source>
</evidence>
<evidence type="ECO:0000256" key="5">
    <source>
        <dbReference type="SAM" id="MobiDB-lite"/>
    </source>
</evidence>
<keyword evidence="4 6" id="KW-0472">Membrane</keyword>
<feature type="region of interest" description="Disordered" evidence="5">
    <location>
        <begin position="226"/>
        <end position="250"/>
    </location>
</feature>
<feature type="transmembrane region" description="Helical" evidence="6">
    <location>
        <begin position="142"/>
        <end position="161"/>
    </location>
</feature>
<feature type="transmembrane region" description="Helical" evidence="6">
    <location>
        <begin position="101"/>
        <end position="121"/>
    </location>
</feature>
<dbReference type="GO" id="GO:0005886">
    <property type="term" value="C:plasma membrane"/>
    <property type="evidence" value="ECO:0007669"/>
    <property type="project" value="TreeGrafter"/>
</dbReference>
<dbReference type="VEuPathDB" id="FungiDB:AAP_01102"/>
<keyword evidence="2 6" id="KW-0812">Transmembrane</keyword>
<comment type="subcellular location">
    <subcellularLocation>
        <location evidence="1">Membrane</location>
        <topology evidence="1">Multi-pass membrane protein</topology>
    </subcellularLocation>
</comment>
<gene>
    <name evidence="7" type="ORF">AAP_01102</name>
</gene>
<name>A0A168C9U7_9EURO</name>
<evidence type="ECO:0000256" key="6">
    <source>
        <dbReference type="SAM" id="Phobius"/>
    </source>
</evidence>
<feature type="transmembrane region" description="Helical" evidence="6">
    <location>
        <begin position="43"/>
        <end position="62"/>
    </location>
</feature>
<organism evidence="7 8">
    <name type="scientific">Ascosphaera apis ARSEF 7405</name>
    <dbReference type="NCBI Taxonomy" id="392613"/>
    <lineage>
        <taxon>Eukaryota</taxon>
        <taxon>Fungi</taxon>
        <taxon>Dikarya</taxon>
        <taxon>Ascomycota</taxon>
        <taxon>Pezizomycotina</taxon>
        <taxon>Eurotiomycetes</taxon>
        <taxon>Eurotiomycetidae</taxon>
        <taxon>Onygenales</taxon>
        <taxon>Ascosphaeraceae</taxon>
        <taxon>Ascosphaera</taxon>
    </lineage>
</organism>
<dbReference type="InterPro" id="IPR007568">
    <property type="entry name" value="RTA1"/>
</dbReference>
<dbReference type="OrthoDB" id="4521223at2759"/>
<evidence type="ECO:0000256" key="3">
    <source>
        <dbReference type="ARBA" id="ARBA00022989"/>
    </source>
</evidence>
<dbReference type="PANTHER" id="PTHR31465:SF8">
    <property type="entry name" value="DOMAIN PROTEIN, PUTATIVE (AFU_ORTHOLOGUE AFUA_6G14140)-RELATED"/>
    <property type="match status" value="1"/>
</dbReference>
<dbReference type="PANTHER" id="PTHR31465">
    <property type="entry name" value="PROTEIN RTA1-RELATED"/>
    <property type="match status" value="1"/>
</dbReference>
<feature type="transmembrane region" description="Helical" evidence="6">
    <location>
        <begin position="69"/>
        <end position="89"/>
    </location>
</feature>
<reference evidence="7 8" key="1">
    <citation type="journal article" date="2016" name="Genome Biol. Evol.">
        <title>Divergent and convergent evolution of fungal pathogenicity.</title>
        <authorList>
            <person name="Shang Y."/>
            <person name="Xiao G."/>
            <person name="Zheng P."/>
            <person name="Cen K."/>
            <person name="Zhan S."/>
            <person name="Wang C."/>
        </authorList>
    </citation>
    <scope>NUCLEOTIDE SEQUENCE [LARGE SCALE GENOMIC DNA]</scope>
    <source>
        <strain evidence="7 8">ARSEF 7405</strain>
    </source>
</reference>
<comment type="caution">
    <text evidence="7">The sequence shown here is derived from an EMBL/GenBank/DDBJ whole genome shotgun (WGS) entry which is preliminary data.</text>
</comment>
<proteinExistence type="predicted"/>
<protein>
    <submittedName>
        <fullName evidence="7">RTA-like protein</fullName>
    </submittedName>
</protein>
<sequence>MSSSGFTNTTDFKPSMMTCSHVSELCPVSATLYGYQPNLGGNVFLAVMHGLMLIIQTCYAIYFRTWTFYIAMLGSTALELVGYIGRILMHFNAWNNGAFKAQITCLILAPSFTAAGIYLVMKHFVIALGRQHSKLKAELFSWIFIIADVCSLLLQAAGGGLEAGSGSHNGSNIIQIGNSIIIAGIAFQVAVMAICGLFALHFFYNYHKAKKNGNLQLNNSMEMHLKNDAPGEENNNGRDMLGSADDRQSVKHGEGDIRFSELKWMFVAEVVAYVTVLARCIYRLPEMAGGWGGPLMKKEDEFLVLDGM</sequence>
<dbReference type="Pfam" id="PF04479">
    <property type="entry name" value="RTA1"/>
    <property type="match status" value="1"/>
</dbReference>
<evidence type="ECO:0000313" key="7">
    <source>
        <dbReference type="EMBL" id="KZZ96329.1"/>
    </source>
</evidence>
<keyword evidence="3 6" id="KW-1133">Transmembrane helix</keyword>
<dbReference type="GO" id="GO:0000324">
    <property type="term" value="C:fungal-type vacuole"/>
    <property type="evidence" value="ECO:0007669"/>
    <property type="project" value="TreeGrafter"/>
</dbReference>
<evidence type="ECO:0000256" key="4">
    <source>
        <dbReference type="ARBA" id="ARBA00023136"/>
    </source>
</evidence>
<dbReference type="Proteomes" id="UP000242877">
    <property type="component" value="Unassembled WGS sequence"/>
</dbReference>
<dbReference type="EMBL" id="AZGZ01000003">
    <property type="protein sequence ID" value="KZZ96329.1"/>
    <property type="molecule type" value="Genomic_DNA"/>
</dbReference>
<feature type="transmembrane region" description="Helical" evidence="6">
    <location>
        <begin position="181"/>
        <end position="204"/>
    </location>
</feature>
<dbReference type="AlphaFoldDB" id="A0A168C9U7"/>
<evidence type="ECO:0000256" key="1">
    <source>
        <dbReference type="ARBA" id="ARBA00004141"/>
    </source>
</evidence>
<keyword evidence="8" id="KW-1185">Reference proteome</keyword>
<evidence type="ECO:0000313" key="8">
    <source>
        <dbReference type="Proteomes" id="UP000242877"/>
    </source>
</evidence>